<dbReference type="InterPro" id="IPR050706">
    <property type="entry name" value="Cyclic-di-GMP_PDE-like"/>
</dbReference>
<dbReference type="InterPro" id="IPR029787">
    <property type="entry name" value="Nucleotide_cyclase"/>
</dbReference>
<dbReference type="PANTHER" id="PTHR33121">
    <property type="entry name" value="CYCLIC DI-GMP PHOSPHODIESTERASE PDEF"/>
    <property type="match status" value="1"/>
</dbReference>
<dbReference type="SMART" id="SM00267">
    <property type="entry name" value="GGDEF"/>
    <property type="match status" value="1"/>
</dbReference>
<reference evidence="4" key="1">
    <citation type="journal article" date="2015" name="Proc. Natl. Acad. Sci. U.S.A.">
        <title>Bacterial clade with the ribosomal RNA operon on a small plasmid rather than the chromosome.</title>
        <authorList>
            <person name="Anda M."/>
            <person name="Ohtsubo Y."/>
            <person name="Okubo T."/>
            <person name="Sugawara M."/>
            <person name="Nagata Y."/>
            <person name="Tsuda M."/>
            <person name="Minamisawa K."/>
            <person name="Mitsui H."/>
        </authorList>
    </citation>
    <scope>NUCLEOTIDE SEQUENCE</scope>
    <source>
        <strain evidence="4">DSM 15513</strain>
    </source>
</reference>
<dbReference type="CDD" id="cd01949">
    <property type="entry name" value="GGDEF"/>
    <property type="match status" value="1"/>
</dbReference>
<evidence type="ECO:0008006" key="5">
    <source>
        <dbReference type="Google" id="ProtNLM"/>
    </source>
</evidence>
<dbReference type="Gene3D" id="3.20.20.450">
    <property type="entry name" value="EAL domain"/>
    <property type="match status" value="1"/>
</dbReference>
<dbReference type="PANTHER" id="PTHR33121:SF70">
    <property type="entry name" value="SIGNALING PROTEIN YKOW"/>
    <property type="match status" value="1"/>
</dbReference>
<dbReference type="EMBL" id="LC066397">
    <property type="protein sequence ID" value="BAT31299.1"/>
    <property type="molecule type" value="Genomic_DNA"/>
</dbReference>
<feature type="transmembrane region" description="Helical" evidence="1">
    <location>
        <begin position="102"/>
        <end position="122"/>
    </location>
</feature>
<dbReference type="SUPFAM" id="SSF55073">
    <property type="entry name" value="Nucleotide cyclase"/>
    <property type="match status" value="1"/>
</dbReference>
<protein>
    <recommendedName>
        <fullName evidence="5">Diguanylate cyclase/phosphodiesterase</fullName>
    </recommendedName>
</protein>
<evidence type="ECO:0000313" key="4">
    <source>
        <dbReference type="EMBL" id="BAT31299.1"/>
    </source>
</evidence>
<dbReference type="AlphaFoldDB" id="A0A0P0ZAH2"/>
<keyword evidence="1" id="KW-1133">Transmembrane helix</keyword>
<dbReference type="Pfam" id="PF00563">
    <property type="entry name" value="EAL"/>
    <property type="match status" value="1"/>
</dbReference>
<evidence type="ECO:0000259" key="2">
    <source>
        <dbReference type="PROSITE" id="PS50883"/>
    </source>
</evidence>
<dbReference type="NCBIfam" id="TIGR00254">
    <property type="entry name" value="GGDEF"/>
    <property type="match status" value="1"/>
</dbReference>
<sequence length="660" mass="74088">MNDSALDEKLQAELALPWYARRDSALNRLYHNRREHSRSSATRFTMWAAILIYICFSFVDFFLIPDVLFETTVVRLIAGAIAFLVTEAMHRAKASSDTMDDISGLIIVGCYLLWLFTAAQSIDITTLSYYFIYGVLFMMVSSLFFDFPTHVALRTSLTVLAGGLMSAFWLPGTTQTYLIAISIFYMTCFAAISYVNWKLERERYQVFLNALQAEIGRREVERRGNDLLALSRTDPLTGLYNRRATDEKLEGFWQDWLQNGQSFAVLLIDVDYFKAFNDHYGHQDGDQCLVTLAEVFRGIAESNSCFAGRYGGEEFIFLMGAEDPGAIVRLAESIRTAVLQLGLLHEKRPDGRKSVTVSIGSAMSHTSQGDAMDILVLAADQALYRAKDKGRNRIEIFDPSNPPMERQDEDIAALLDRAIDSGLVSMVYQPIVDIETGRTFAMESLMRLERPNGGAITPNVFIPIAESTGHIVSLGRWALLSACRDVLAENLAQVVSVNVSVIQLKTPGFSLYTAALIGRLKIDPKRLALEITESHAIDDHPEALNCIAELKRLGVKIWLDDFGAGYAGLSWLQKVEFDVVKIDNSFLGERMTARDKSMLSDLVRLIRHRGHEIVVEGVETPRQLEMLRSFDVHYAQGFYLGRPQTLVQLQANRDEQLASS</sequence>
<feature type="transmembrane region" description="Helical" evidence="1">
    <location>
        <begin position="176"/>
        <end position="197"/>
    </location>
</feature>
<proteinExistence type="predicted"/>
<feature type="domain" description="GGDEF" evidence="3">
    <location>
        <begin position="261"/>
        <end position="399"/>
    </location>
</feature>
<dbReference type="SMART" id="SM00052">
    <property type="entry name" value="EAL"/>
    <property type="match status" value="1"/>
</dbReference>
<dbReference type="InterPro" id="IPR001633">
    <property type="entry name" value="EAL_dom"/>
</dbReference>
<evidence type="ECO:0000256" key="1">
    <source>
        <dbReference type="SAM" id="Phobius"/>
    </source>
</evidence>
<keyword evidence="1" id="KW-0812">Transmembrane</keyword>
<dbReference type="InterPro" id="IPR000160">
    <property type="entry name" value="GGDEF_dom"/>
</dbReference>
<dbReference type="OrthoDB" id="9814202at2"/>
<organism evidence="4">
    <name type="scientific">Fulvimarina pelagi</name>
    <dbReference type="NCBI Taxonomy" id="217511"/>
    <lineage>
        <taxon>Bacteria</taxon>
        <taxon>Pseudomonadati</taxon>
        <taxon>Pseudomonadota</taxon>
        <taxon>Alphaproteobacteria</taxon>
        <taxon>Hyphomicrobiales</taxon>
        <taxon>Aurantimonadaceae</taxon>
        <taxon>Fulvimarina</taxon>
    </lineage>
</organism>
<dbReference type="RefSeq" id="WP_148227449.1">
    <property type="nucleotide sequence ID" value="NZ_BBWO01000005.1"/>
</dbReference>
<dbReference type="GO" id="GO:0071111">
    <property type="term" value="F:cyclic-guanylate-specific phosphodiesterase activity"/>
    <property type="evidence" value="ECO:0007669"/>
    <property type="project" value="InterPro"/>
</dbReference>
<dbReference type="InterPro" id="IPR043128">
    <property type="entry name" value="Rev_trsase/Diguanyl_cyclase"/>
</dbReference>
<dbReference type="FunFam" id="3.30.70.270:FF:000001">
    <property type="entry name" value="Diguanylate cyclase domain protein"/>
    <property type="match status" value="1"/>
</dbReference>
<dbReference type="CDD" id="cd01948">
    <property type="entry name" value="EAL"/>
    <property type="match status" value="1"/>
</dbReference>
<name>A0A0P0ZAH2_9HYPH</name>
<dbReference type="SUPFAM" id="SSF141868">
    <property type="entry name" value="EAL domain-like"/>
    <property type="match status" value="1"/>
</dbReference>
<dbReference type="Gene3D" id="3.30.70.270">
    <property type="match status" value="1"/>
</dbReference>
<feature type="transmembrane region" description="Helical" evidence="1">
    <location>
        <begin position="128"/>
        <end position="145"/>
    </location>
</feature>
<feature type="transmembrane region" description="Helical" evidence="1">
    <location>
        <begin position="152"/>
        <end position="170"/>
    </location>
</feature>
<feature type="transmembrane region" description="Helical" evidence="1">
    <location>
        <begin position="44"/>
        <end position="65"/>
    </location>
</feature>
<dbReference type="Pfam" id="PF00990">
    <property type="entry name" value="GGDEF"/>
    <property type="match status" value="1"/>
</dbReference>
<keyword evidence="1" id="KW-0472">Membrane</keyword>
<dbReference type="PROSITE" id="PS50883">
    <property type="entry name" value="EAL"/>
    <property type="match status" value="1"/>
</dbReference>
<evidence type="ECO:0000259" key="3">
    <source>
        <dbReference type="PROSITE" id="PS50887"/>
    </source>
</evidence>
<dbReference type="PROSITE" id="PS50887">
    <property type="entry name" value="GGDEF"/>
    <property type="match status" value="1"/>
</dbReference>
<feature type="domain" description="EAL" evidence="2">
    <location>
        <begin position="408"/>
        <end position="657"/>
    </location>
</feature>
<dbReference type="InterPro" id="IPR035919">
    <property type="entry name" value="EAL_sf"/>
</dbReference>
<accession>A0A0P0ZAH2</accession>